<dbReference type="InterPro" id="IPR040184">
    <property type="entry name" value="Mcm10"/>
</dbReference>
<dbReference type="GO" id="GO:0003697">
    <property type="term" value="F:single-stranded DNA binding"/>
    <property type="evidence" value="ECO:0007669"/>
    <property type="project" value="InterPro"/>
</dbReference>
<dbReference type="WBParaSite" id="maker-unitig_30664-snap-gene-0.1-mRNA-1">
    <property type="protein sequence ID" value="maker-unitig_30664-snap-gene-0.1-mRNA-1"/>
    <property type="gene ID" value="maker-unitig_30664-snap-gene-0.1"/>
</dbReference>
<evidence type="ECO:0000256" key="2">
    <source>
        <dbReference type="SAM" id="MobiDB-lite"/>
    </source>
</evidence>
<name>A0A1I8FF31_9PLAT</name>
<dbReference type="InterPro" id="IPR012340">
    <property type="entry name" value="NA-bd_OB-fold"/>
</dbReference>
<dbReference type="Pfam" id="PF09329">
    <property type="entry name" value="zf-primase"/>
    <property type="match status" value="1"/>
</dbReference>
<keyword evidence="4" id="KW-1185">Reference proteome</keyword>
<dbReference type="AlphaFoldDB" id="A0A1I8FF31"/>
<evidence type="ECO:0000313" key="5">
    <source>
        <dbReference type="WBParaSite" id="maker-unitig_30664-snap-gene-0.1-mRNA-1"/>
    </source>
</evidence>
<protein>
    <submittedName>
        <fullName evidence="5">Zf-primase domain-containing protein</fullName>
    </submittedName>
</protein>
<evidence type="ECO:0000313" key="4">
    <source>
        <dbReference type="Proteomes" id="UP000095280"/>
    </source>
</evidence>
<dbReference type="PANTHER" id="PTHR13454">
    <property type="entry name" value="PROTEIN MCM10 HOMOLOG"/>
    <property type="match status" value="1"/>
</dbReference>
<reference evidence="5" key="1">
    <citation type="submission" date="2016-11" db="UniProtKB">
        <authorList>
            <consortium name="WormBaseParasite"/>
        </authorList>
    </citation>
    <scope>IDENTIFICATION</scope>
</reference>
<dbReference type="GO" id="GO:0003688">
    <property type="term" value="F:DNA replication origin binding"/>
    <property type="evidence" value="ECO:0007669"/>
    <property type="project" value="TreeGrafter"/>
</dbReference>
<feature type="compositionally biased region" description="Low complexity" evidence="2">
    <location>
        <begin position="169"/>
        <end position="178"/>
    </location>
</feature>
<comment type="similarity">
    <text evidence="1">Belongs to the MCM10 family.</text>
</comment>
<organism evidence="4 5">
    <name type="scientific">Macrostomum lignano</name>
    <dbReference type="NCBI Taxonomy" id="282301"/>
    <lineage>
        <taxon>Eukaryota</taxon>
        <taxon>Metazoa</taxon>
        <taxon>Spiralia</taxon>
        <taxon>Lophotrochozoa</taxon>
        <taxon>Platyhelminthes</taxon>
        <taxon>Rhabditophora</taxon>
        <taxon>Macrostomorpha</taxon>
        <taxon>Macrostomida</taxon>
        <taxon>Macrostomidae</taxon>
        <taxon>Macrostomum</taxon>
    </lineage>
</organism>
<evidence type="ECO:0000259" key="3">
    <source>
        <dbReference type="Pfam" id="PF09329"/>
    </source>
</evidence>
<feature type="domain" description="Zinc finger Mcm10/DnaG-type" evidence="3">
    <location>
        <begin position="15"/>
        <end position="63"/>
    </location>
</feature>
<dbReference type="GO" id="GO:0043596">
    <property type="term" value="C:nuclear replication fork"/>
    <property type="evidence" value="ECO:0007669"/>
    <property type="project" value="TreeGrafter"/>
</dbReference>
<dbReference type="Gene3D" id="2.40.50.140">
    <property type="entry name" value="Nucleic acid-binding proteins"/>
    <property type="match status" value="1"/>
</dbReference>
<dbReference type="Proteomes" id="UP000095280">
    <property type="component" value="Unplaced"/>
</dbReference>
<dbReference type="InterPro" id="IPR015408">
    <property type="entry name" value="Znf_Mcm10/DnaG"/>
</dbReference>
<feature type="region of interest" description="Disordered" evidence="2">
    <location>
        <begin position="159"/>
        <end position="178"/>
    </location>
</feature>
<dbReference type="GO" id="GO:0006270">
    <property type="term" value="P:DNA replication initiation"/>
    <property type="evidence" value="ECO:0007669"/>
    <property type="project" value="InterPro"/>
</dbReference>
<feature type="region of interest" description="Disordered" evidence="2">
    <location>
        <begin position="191"/>
        <end position="210"/>
    </location>
</feature>
<dbReference type="PANTHER" id="PTHR13454:SF11">
    <property type="entry name" value="PROTEIN MCM10 HOMOLOG"/>
    <property type="match status" value="1"/>
</dbReference>
<feature type="compositionally biased region" description="Polar residues" evidence="2">
    <location>
        <begin position="195"/>
        <end position="210"/>
    </location>
</feature>
<evidence type="ECO:0000256" key="1">
    <source>
        <dbReference type="ARBA" id="ARBA00009679"/>
    </source>
</evidence>
<accession>A0A1I8FF31</accession>
<sequence>MSLAIDNPQQLLILGKAADYGVCGRPTKSGNNGGRCQNAVNLAVCPVCEYHAGQEYRRLASKRPTSRWPRAAASPIGVHITIFEKQTTTTAEHQTNLASLLRHKPCQTSQAFRRQAGGGLASAEFEPFLQQHERSRTANSPKQVAAGAIANAASGLLKCQSRHRSRKNQSQQQSQSSSVFHFAGISRMRAAGGMEQQQQQSPARLADSTSDSTKILLEMPPRLKPQTVSKPARPTPVLATYDTDIAANSFVYMSQSSAYAELATRSPKGAATAIFNTLEAQSEQVRAKLATITERKVRVGRLRQWRSEACQQPSREPCKREATPAELDFTAVKQAVQVQATCKQTTFTLDCRYIQPSRAAVAAGRATIEDQLRYRAQGGPRCERDVLLALGARRESS</sequence>
<proteinExistence type="inferred from homology"/>